<gene>
    <name evidence="6" type="ORF">CU100_21560</name>
</gene>
<reference evidence="7" key="1">
    <citation type="submission" date="2017-11" db="EMBL/GenBank/DDBJ databases">
        <authorList>
            <person name="Kuznetsova I."/>
            <person name="Sazanova A."/>
            <person name="Chirak E."/>
            <person name="Safronova V."/>
            <person name="Willems A."/>
        </authorList>
    </citation>
    <scope>NUCLEOTIDE SEQUENCE [LARGE SCALE GENOMIC DNA]</scope>
    <source>
        <strain evidence="7">PEPV15</strain>
    </source>
</reference>
<dbReference type="Gene3D" id="3.40.50.2300">
    <property type="match status" value="1"/>
</dbReference>
<evidence type="ECO:0000256" key="2">
    <source>
        <dbReference type="ARBA" id="ARBA00023015"/>
    </source>
</evidence>
<dbReference type="RefSeq" id="WP_106718607.1">
    <property type="nucleotide sequence ID" value="NZ_JACHXT010000001.1"/>
</dbReference>
<dbReference type="InterPro" id="IPR011006">
    <property type="entry name" value="CheY-like_superfamily"/>
</dbReference>
<dbReference type="GO" id="GO:0000160">
    <property type="term" value="P:phosphorelay signal transduction system"/>
    <property type="evidence" value="ECO:0007669"/>
    <property type="project" value="InterPro"/>
</dbReference>
<feature type="domain" description="Response regulatory" evidence="5">
    <location>
        <begin position="3"/>
        <end position="119"/>
    </location>
</feature>
<dbReference type="InterPro" id="IPR050595">
    <property type="entry name" value="Bact_response_regulator"/>
</dbReference>
<dbReference type="EMBL" id="PGGN01000004">
    <property type="protein sequence ID" value="PSH56177.1"/>
    <property type="molecule type" value="Genomic_DNA"/>
</dbReference>
<evidence type="ECO:0000256" key="1">
    <source>
        <dbReference type="ARBA" id="ARBA00022553"/>
    </source>
</evidence>
<dbReference type="InterPro" id="IPR001789">
    <property type="entry name" value="Sig_transdc_resp-reg_receiver"/>
</dbReference>
<evidence type="ECO:0000259" key="5">
    <source>
        <dbReference type="PROSITE" id="PS50110"/>
    </source>
</evidence>
<dbReference type="Pfam" id="PF00072">
    <property type="entry name" value="Response_reg"/>
    <property type="match status" value="1"/>
</dbReference>
<proteinExistence type="predicted"/>
<keyword evidence="7" id="KW-1185">Reference proteome</keyword>
<evidence type="ECO:0000313" key="6">
    <source>
        <dbReference type="EMBL" id="PSH56177.1"/>
    </source>
</evidence>
<keyword evidence="2" id="KW-0805">Transcription regulation</keyword>
<organism evidence="6 7">
    <name type="scientific">Phyllobacterium endophyticum</name>
    <dbReference type="NCBI Taxonomy" id="1149773"/>
    <lineage>
        <taxon>Bacteria</taxon>
        <taxon>Pseudomonadati</taxon>
        <taxon>Pseudomonadota</taxon>
        <taxon>Alphaproteobacteria</taxon>
        <taxon>Hyphomicrobiales</taxon>
        <taxon>Phyllobacteriaceae</taxon>
        <taxon>Phyllobacterium</taxon>
    </lineage>
</organism>
<evidence type="ECO:0000313" key="7">
    <source>
        <dbReference type="Proteomes" id="UP000241158"/>
    </source>
</evidence>
<name>A0A2P7APN5_9HYPH</name>
<dbReference type="PANTHER" id="PTHR44591">
    <property type="entry name" value="STRESS RESPONSE REGULATOR PROTEIN 1"/>
    <property type="match status" value="1"/>
</dbReference>
<dbReference type="PROSITE" id="PS50110">
    <property type="entry name" value="RESPONSE_REGULATORY"/>
    <property type="match status" value="1"/>
</dbReference>
<feature type="modified residue" description="4-aspartylphosphate" evidence="4">
    <location>
        <position position="52"/>
    </location>
</feature>
<dbReference type="AlphaFoldDB" id="A0A2P7APN5"/>
<dbReference type="PANTHER" id="PTHR44591:SF3">
    <property type="entry name" value="RESPONSE REGULATORY DOMAIN-CONTAINING PROTEIN"/>
    <property type="match status" value="1"/>
</dbReference>
<evidence type="ECO:0000256" key="4">
    <source>
        <dbReference type="PROSITE-ProRule" id="PRU00169"/>
    </source>
</evidence>
<dbReference type="Proteomes" id="UP000241158">
    <property type="component" value="Unassembled WGS sequence"/>
</dbReference>
<sequence length="122" mass="13176">MLRCMIVDGSPVVRKVARRLIANEAIIVTTADTGYQTIAACSVEMPDVIILDDALSDMPAPDIISQVRALPGGENTRIYLCLPEVDLSRIMRAKRAGAAGYLLKPFNRASIAEILPPIPVES</sequence>
<dbReference type="CDD" id="cd00156">
    <property type="entry name" value="REC"/>
    <property type="match status" value="1"/>
</dbReference>
<dbReference type="SMART" id="SM00448">
    <property type="entry name" value="REC"/>
    <property type="match status" value="1"/>
</dbReference>
<comment type="caution">
    <text evidence="6">The sequence shown here is derived from an EMBL/GenBank/DDBJ whole genome shotgun (WGS) entry which is preliminary data.</text>
</comment>
<accession>A0A2P7APN5</accession>
<evidence type="ECO:0000256" key="3">
    <source>
        <dbReference type="ARBA" id="ARBA00023163"/>
    </source>
</evidence>
<protein>
    <submittedName>
        <fullName evidence="6">Response regulator</fullName>
    </submittedName>
</protein>
<dbReference type="SUPFAM" id="SSF52172">
    <property type="entry name" value="CheY-like"/>
    <property type="match status" value="1"/>
</dbReference>
<keyword evidence="3" id="KW-0804">Transcription</keyword>
<keyword evidence="1 4" id="KW-0597">Phosphoprotein</keyword>
<dbReference type="OrthoDB" id="9786548at2"/>